<dbReference type="PANTHER" id="PTHR24291">
    <property type="entry name" value="CYTOCHROME P450 FAMILY 4"/>
    <property type="match status" value="1"/>
</dbReference>
<dbReference type="Gene3D" id="1.10.630.10">
    <property type="entry name" value="Cytochrome P450"/>
    <property type="match status" value="1"/>
</dbReference>
<dbReference type="Proteomes" id="UP001203945">
    <property type="component" value="Unassembled WGS sequence"/>
</dbReference>
<keyword evidence="9" id="KW-1185">Reference proteome</keyword>
<dbReference type="PANTHER" id="PTHR24291:SF50">
    <property type="entry name" value="BIFUNCTIONAL ALBAFLAVENONE MONOOXYGENASE_TERPENE SYNTHASE"/>
    <property type="match status" value="1"/>
</dbReference>
<keyword evidence="2 7" id="KW-0349">Heme</keyword>
<dbReference type="InterPro" id="IPR001128">
    <property type="entry name" value="Cyt_P450"/>
</dbReference>
<evidence type="ECO:0000256" key="1">
    <source>
        <dbReference type="ARBA" id="ARBA00010617"/>
    </source>
</evidence>
<evidence type="ECO:0000256" key="4">
    <source>
        <dbReference type="ARBA" id="ARBA00023002"/>
    </source>
</evidence>
<keyword evidence="4 7" id="KW-0560">Oxidoreductase</keyword>
<dbReference type="PRINTS" id="PR00385">
    <property type="entry name" value="P450"/>
</dbReference>
<name>A0ABT1MP01_9RHOB</name>
<reference evidence="8 9" key="1">
    <citation type="submission" date="2022-03" db="EMBL/GenBank/DDBJ databases">
        <authorList>
            <person name="He Y."/>
        </authorList>
    </citation>
    <scope>NUCLEOTIDE SEQUENCE [LARGE SCALE GENOMIC DNA]</scope>
    <source>
        <strain evidence="8 9">TK19116</strain>
    </source>
</reference>
<comment type="caution">
    <text evidence="8">The sequence shown here is derived from an EMBL/GenBank/DDBJ whole genome shotgun (WGS) entry which is preliminary data.</text>
</comment>
<gene>
    <name evidence="8" type="ORF">MLD63_06215</name>
</gene>
<dbReference type="InterPro" id="IPR017972">
    <property type="entry name" value="Cyt_P450_CS"/>
</dbReference>
<sequence>MIPPKPESSEGRAGVLRFARAFRRDLLSALPARLYRAWMAEYRAPLIHSFFCNHPDLIRTILRDRPRDFPKSDRLREGLAPLLGQSVFVTNGPQWEKQRRIIDPAFEGGRLREVFDAMWDATDAAIARLPEGEGDIEPQVNHLAADIMFRTLFSIPIGNGLADRVYRAFRDHQDSQPIVNPAALLPWPRWLPRPHSRRTRASAEQIRGLITALVAVRARAISDGTAPDDLATKIMTTPDPLTGRRFTQEEVVDQVAIFFLAGHETGAAALSWTLWLLAAHPEWQERVAEEGRELPHDFAALSRLKITRACFREAMRLYPPVPMMVREATQVETFRDRQVPIGAQLVISPWHLHRHERLWHDPDTFDPNRFLDSSSVPATRDAYIPFSTGARACPGAGFAMMEGVLATARITAAFRMEPGEKVPVPQARLTVRGRDGITIRLTDRGKPS</sequence>
<dbReference type="InterPro" id="IPR050196">
    <property type="entry name" value="Cytochrome_P450_Monoox"/>
</dbReference>
<dbReference type="EMBL" id="JAKZEU010000002">
    <property type="protein sequence ID" value="MCQ0970019.1"/>
    <property type="molecule type" value="Genomic_DNA"/>
</dbReference>
<keyword evidence="3 7" id="KW-0479">Metal-binding</keyword>
<protein>
    <submittedName>
        <fullName evidence="8">Cytochrome P450</fullName>
    </submittedName>
</protein>
<organism evidence="8 9">
    <name type="scientific">Paracoccus albicereus</name>
    <dbReference type="NCBI Taxonomy" id="2922394"/>
    <lineage>
        <taxon>Bacteria</taxon>
        <taxon>Pseudomonadati</taxon>
        <taxon>Pseudomonadota</taxon>
        <taxon>Alphaproteobacteria</taxon>
        <taxon>Rhodobacterales</taxon>
        <taxon>Paracoccaceae</taxon>
        <taxon>Paracoccus</taxon>
    </lineage>
</organism>
<evidence type="ECO:0000256" key="7">
    <source>
        <dbReference type="RuleBase" id="RU000461"/>
    </source>
</evidence>
<dbReference type="SUPFAM" id="SSF48264">
    <property type="entry name" value="Cytochrome P450"/>
    <property type="match status" value="1"/>
</dbReference>
<evidence type="ECO:0000256" key="5">
    <source>
        <dbReference type="ARBA" id="ARBA00023004"/>
    </source>
</evidence>
<comment type="similarity">
    <text evidence="1 7">Belongs to the cytochrome P450 family.</text>
</comment>
<accession>A0ABT1MP01</accession>
<dbReference type="Pfam" id="PF00067">
    <property type="entry name" value="p450"/>
    <property type="match status" value="1"/>
</dbReference>
<evidence type="ECO:0000313" key="8">
    <source>
        <dbReference type="EMBL" id="MCQ0970019.1"/>
    </source>
</evidence>
<keyword evidence="5 7" id="KW-0408">Iron</keyword>
<dbReference type="InterPro" id="IPR002401">
    <property type="entry name" value="Cyt_P450_E_grp-I"/>
</dbReference>
<evidence type="ECO:0000256" key="2">
    <source>
        <dbReference type="ARBA" id="ARBA00022617"/>
    </source>
</evidence>
<evidence type="ECO:0000313" key="9">
    <source>
        <dbReference type="Proteomes" id="UP001203945"/>
    </source>
</evidence>
<evidence type="ECO:0000256" key="6">
    <source>
        <dbReference type="ARBA" id="ARBA00023033"/>
    </source>
</evidence>
<dbReference type="PROSITE" id="PS00086">
    <property type="entry name" value="CYTOCHROME_P450"/>
    <property type="match status" value="1"/>
</dbReference>
<evidence type="ECO:0000256" key="3">
    <source>
        <dbReference type="ARBA" id="ARBA00022723"/>
    </source>
</evidence>
<dbReference type="InterPro" id="IPR036396">
    <property type="entry name" value="Cyt_P450_sf"/>
</dbReference>
<dbReference type="RefSeq" id="WP_255329019.1">
    <property type="nucleotide sequence ID" value="NZ_JAKZEU010000002.1"/>
</dbReference>
<dbReference type="PRINTS" id="PR00463">
    <property type="entry name" value="EP450I"/>
</dbReference>
<keyword evidence="6 7" id="KW-0503">Monooxygenase</keyword>
<proteinExistence type="inferred from homology"/>